<protein>
    <submittedName>
        <fullName evidence="1">Uncharacterized protein</fullName>
    </submittedName>
</protein>
<dbReference type="EMBL" id="BMAW01049666">
    <property type="protein sequence ID" value="GFS71691.1"/>
    <property type="molecule type" value="Genomic_DNA"/>
</dbReference>
<dbReference type="AlphaFoldDB" id="A0A8X6MPW5"/>
<proteinExistence type="predicted"/>
<accession>A0A8X6MPW5</accession>
<keyword evidence="2" id="KW-1185">Reference proteome</keyword>
<name>A0A8X6MPW5_NEPPI</name>
<dbReference type="Proteomes" id="UP000887013">
    <property type="component" value="Unassembled WGS sequence"/>
</dbReference>
<evidence type="ECO:0000313" key="1">
    <source>
        <dbReference type="EMBL" id="GFS71691.1"/>
    </source>
</evidence>
<sequence>MVIKDVAGMTKMSLKKAITGSDDNEEDYIGELIAVAKVGQNLRKRSSILPASLTCCLKEICGLLHRQPRSSLSFKEMKRGPVYDVCYRKGVSNSTPPAGYFPVQYRNKYCGGTACETSVLRSSRSH</sequence>
<comment type="caution">
    <text evidence="1">The sequence shown here is derived from an EMBL/GenBank/DDBJ whole genome shotgun (WGS) entry which is preliminary data.</text>
</comment>
<evidence type="ECO:0000313" key="2">
    <source>
        <dbReference type="Proteomes" id="UP000887013"/>
    </source>
</evidence>
<organism evidence="1 2">
    <name type="scientific">Nephila pilipes</name>
    <name type="common">Giant wood spider</name>
    <name type="synonym">Nephila maculata</name>
    <dbReference type="NCBI Taxonomy" id="299642"/>
    <lineage>
        <taxon>Eukaryota</taxon>
        <taxon>Metazoa</taxon>
        <taxon>Ecdysozoa</taxon>
        <taxon>Arthropoda</taxon>
        <taxon>Chelicerata</taxon>
        <taxon>Arachnida</taxon>
        <taxon>Araneae</taxon>
        <taxon>Araneomorphae</taxon>
        <taxon>Entelegynae</taxon>
        <taxon>Araneoidea</taxon>
        <taxon>Nephilidae</taxon>
        <taxon>Nephila</taxon>
    </lineage>
</organism>
<gene>
    <name evidence="1" type="ORF">NPIL_267261</name>
</gene>
<reference evidence="1" key="1">
    <citation type="submission" date="2020-08" db="EMBL/GenBank/DDBJ databases">
        <title>Multicomponent nature underlies the extraordinary mechanical properties of spider dragline silk.</title>
        <authorList>
            <person name="Kono N."/>
            <person name="Nakamura H."/>
            <person name="Mori M."/>
            <person name="Yoshida Y."/>
            <person name="Ohtoshi R."/>
            <person name="Malay A.D."/>
            <person name="Moran D.A.P."/>
            <person name="Tomita M."/>
            <person name="Numata K."/>
            <person name="Arakawa K."/>
        </authorList>
    </citation>
    <scope>NUCLEOTIDE SEQUENCE</scope>
</reference>